<evidence type="ECO:0000313" key="2">
    <source>
        <dbReference type="EMBL" id="CAG8666864.1"/>
    </source>
</evidence>
<dbReference type="Proteomes" id="UP000789739">
    <property type="component" value="Unassembled WGS sequence"/>
</dbReference>
<dbReference type="AlphaFoldDB" id="A0A9N9EB65"/>
<accession>A0A9N9EB65</accession>
<gene>
    <name evidence="2" type="ORF">PBRASI_LOCUS11092</name>
</gene>
<protein>
    <submittedName>
        <fullName evidence="2">2525_t:CDS:1</fullName>
    </submittedName>
</protein>
<comment type="caution">
    <text evidence="2">The sequence shown here is derived from an EMBL/GenBank/DDBJ whole genome shotgun (WGS) entry which is preliminary data.</text>
</comment>
<evidence type="ECO:0000313" key="3">
    <source>
        <dbReference type="Proteomes" id="UP000789739"/>
    </source>
</evidence>
<sequence length="105" mass="12222">MELEKEVGTVTNPKLSANNCIKMMLEGKPTLLATQWKPRHLLNMQVLINSKATKLLPFSWSFMRFQEEDIVKSSDILWYKQRISKTNYSSEEEETLSAHSDDKED</sequence>
<evidence type="ECO:0000256" key="1">
    <source>
        <dbReference type="SAM" id="MobiDB-lite"/>
    </source>
</evidence>
<organism evidence="2 3">
    <name type="scientific">Paraglomus brasilianum</name>
    <dbReference type="NCBI Taxonomy" id="144538"/>
    <lineage>
        <taxon>Eukaryota</taxon>
        <taxon>Fungi</taxon>
        <taxon>Fungi incertae sedis</taxon>
        <taxon>Mucoromycota</taxon>
        <taxon>Glomeromycotina</taxon>
        <taxon>Glomeromycetes</taxon>
        <taxon>Paraglomerales</taxon>
        <taxon>Paraglomeraceae</taxon>
        <taxon>Paraglomus</taxon>
    </lineage>
</organism>
<reference evidence="2" key="1">
    <citation type="submission" date="2021-06" db="EMBL/GenBank/DDBJ databases">
        <authorList>
            <person name="Kallberg Y."/>
            <person name="Tangrot J."/>
            <person name="Rosling A."/>
        </authorList>
    </citation>
    <scope>NUCLEOTIDE SEQUENCE</scope>
    <source>
        <strain evidence="2">BR232B</strain>
    </source>
</reference>
<keyword evidence="3" id="KW-1185">Reference proteome</keyword>
<proteinExistence type="predicted"/>
<feature type="region of interest" description="Disordered" evidence="1">
    <location>
        <begin position="86"/>
        <end position="105"/>
    </location>
</feature>
<dbReference type="EMBL" id="CAJVPI010004329">
    <property type="protein sequence ID" value="CAG8666864.1"/>
    <property type="molecule type" value="Genomic_DNA"/>
</dbReference>
<name>A0A9N9EB65_9GLOM</name>